<evidence type="ECO:0000313" key="3">
    <source>
        <dbReference type="EMBL" id="PUA35755.1"/>
    </source>
</evidence>
<gene>
    <name evidence="3" type="ORF">C8Z91_29255</name>
</gene>
<feature type="chain" id="PRO_5015525580" description="DUF6973 domain-containing protein" evidence="1">
    <location>
        <begin position="28"/>
        <end position="262"/>
    </location>
</feature>
<organism evidence="3 4">
    <name type="scientific">Paenibacillus elgii</name>
    <dbReference type="NCBI Taxonomy" id="189691"/>
    <lineage>
        <taxon>Bacteria</taxon>
        <taxon>Bacillati</taxon>
        <taxon>Bacillota</taxon>
        <taxon>Bacilli</taxon>
        <taxon>Bacillales</taxon>
        <taxon>Paenibacillaceae</taxon>
        <taxon>Paenibacillus</taxon>
    </lineage>
</organism>
<name>A0A2T6FV71_9BACL</name>
<reference evidence="3 4" key="1">
    <citation type="submission" date="2018-03" db="EMBL/GenBank/DDBJ databases">
        <title>Genome sequence of Paenibacillus elgii strain AC13 an antimicrobial compound producing bacteria.</title>
        <authorList>
            <person name="Kurokawa A.S."/>
            <person name="Araujo J.F."/>
            <person name="Costa R.A."/>
            <person name="Ortega D.B."/>
            <person name="Pires A.S."/>
            <person name="Pappas G.J.Jr."/>
            <person name="Franco O.L."/>
            <person name="Barreto C."/>
            <person name="Magalhaes B.S."/>
            <person name="Kruger R.H."/>
        </authorList>
    </citation>
    <scope>NUCLEOTIDE SEQUENCE [LARGE SCALE GENOMIC DNA]</scope>
    <source>
        <strain evidence="3 4">AC13</strain>
    </source>
</reference>
<dbReference type="RefSeq" id="WP_108534371.1">
    <property type="nucleotide sequence ID" value="NZ_PYHP01000078.1"/>
</dbReference>
<dbReference type="Pfam" id="PF22322">
    <property type="entry name" value="DUF6973"/>
    <property type="match status" value="1"/>
</dbReference>
<dbReference type="InterPro" id="IPR054246">
    <property type="entry name" value="DUF6973"/>
</dbReference>
<feature type="domain" description="DUF6973" evidence="2">
    <location>
        <begin position="123"/>
        <end position="250"/>
    </location>
</feature>
<evidence type="ECO:0000313" key="4">
    <source>
        <dbReference type="Proteomes" id="UP000244184"/>
    </source>
</evidence>
<dbReference type="Proteomes" id="UP000244184">
    <property type="component" value="Unassembled WGS sequence"/>
</dbReference>
<feature type="signal peptide" evidence="1">
    <location>
        <begin position="1"/>
        <end position="27"/>
    </location>
</feature>
<comment type="caution">
    <text evidence="3">The sequence shown here is derived from an EMBL/GenBank/DDBJ whole genome shotgun (WGS) entry which is preliminary data.</text>
</comment>
<evidence type="ECO:0000256" key="1">
    <source>
        <dbReference type="SAM" id="SignalP"/>
    </source>
</evidence>
<dbReference type="AlphaFoldDB" id="A0A2T6FV71"/>
<dbReference type="EMBL" id="PYHP01000078">
    <property type="protein sequence ID" value="PUA35755.1"/>
    <property type="molecule type" value="Genomic_DNA"/>
</dbReference>
<protein>
    <recommendedName>
        <fullName evidence="2">DUF6973 domain-containing protein</fullName>
    </recommendedName>
</protein>
<sequence length="262" mass="29391">MRKLFKFSANTIIAGAIACSVVPAASAAEGQAAPVASQAEVKFDLTVDQVMADPKYKDLNITAEDARLYKKIELIKKSAPTASVSEVSEKLKQDLIGGRSVAPNATYDEILKKWNELTPAEQRLVVLYPAAALVVNECRNKAVNYSNSSKYGYMHGNGTRKDAFRHAIWNALMCKYVNKWSAEQFATAHEQQSEDYFQKYTDGISNREHTRMDLHNNEKGRDTWSILTDSIFWTSDQDLINRVTQKIDNGEMIILLPDSYSP</sequence>
<dbReference type="PROSITE" id="PS51257">
    <property type="entry name" value="PROKAR_LIPOPROTEIN"/>
    <property type="match status" value="1"/>
</dbReference>
<proteinExistence type="predicted"/>
<accession>A0A2T6FV71</accession>
<evidence type="ECO:0000259" key="2">
    <source>
        <dbReference type="Pfam" id="PF22322"/>
    </source>
</evidence>
<keyword evidence="1" id="KW-0732">Signal</keyword>